<evidence type="ECO:0000313" key="3">
    <source>
        <dbReference type="Proteomes" id="UP000308197"/>
    </source>
</evidence>
<proteinExistence type="predicted"/>
<dbReference type="AlphaFoldDB" id="A0A5C3P684"/>
<evidence type="ECO:0000256" key="1">
    <source>
        <dbReference type="SAM" id="MobiDB-lite"/>
    </source>
</evidence>
<feature type="compositionally biased region" description="Polar residues" evidence="1">
    <location>
        <begin position="1"/>
        <end position="15"/>
    </location>
</feature>
<name>A0A5C3P684_9APHY</name>
<feature type="region of interest" description="Disordered" evidence="1">
    <location>
        <begin position="1"/>
        <end position="30"/>
    </location>
</feature>
<protein>
    <submittedName>
        <fullName evidence="2">Uncharacterized protein</fullName>
    </submittedName>
</protein>
<dbReference type="EMBL" id="ML211312">
    <property type="protein sequence ID" value="TFK84499.1"/>
    <property type="molecule type" value="Genomic_DNA"/>
</dbReference>
<dbReference type="InParanoid" id="A0A5C3P684"/>
<evidence type="ECO:0000313" key="2">
    <source>
        <dbReference type="EMBL" id="TFK84499.1"/>
    </source>
</evidence>
<reference evidence="2 3" key="1">
    <citation type="journal article" date="2019" name="Nat. Ecol. Evol.">
        <title>Megaphylogeny resolves global patterns of mushroom evolution.</title>
        <authorList>
            <person name="Varga T."/>
            <person name="Krizsan K."/>
            <person name="Foldi C."/>
            <person name="Dima B."/>
            <person name="Sanchez-Garcia M."/>
            <person name="Sanchez-Ramirez S."/>
            <person name="Szollosi G.J."/>
            <person name="Szarkandi J.G."/>
            <person name="Papp V."/>
            <person name="Albert L."/>
            <person name="Andreopoulos W."/>
            <person name="Angelini C."/>
            <person name="Antonin V."/>
            <person name="Barry K.W."/>
            <person name="Bougher N.L."/>
            <person name="Buchanan P."/>
            <person name="Buyck B."/>
            <person name="Bense V."/>
            <person name="Catcheside P."/>
            <person name="Chovatia M."/>
            <person name="Cooper J."/>
            <person name="Damon W."/>
            <person name="Desjardin D."/>
            <person name="Finy P."/>
            <person name="Geml J."/>
            <person name="Haridas S."/>
            <person name="Hughes K."/>
            <person name="Justo A."/>
            <person name="Karasinski D."/>
            <person name="Kautmanova I."/>
            <person name="Kiss B."/>
            <person name="Kocsube S."/>
            <person name="Kotiranta H."/>
            <person name="LaButti K.M."/>
            <person name="Lechner B.E."/>
            <person name="Liimatainen K."/>
            <person name="Lipzen A."/>
            <person name="Lukacs Z."/>
            <person name="Mihaltcheva S."/>
            <person name="Morgado L.N."/>
            <person name="Niskanen T."/>
            <person name="Noordeloos M.E."/>
            <person name="Ohm R.A."/>
            <person name="Ortiz-Santana B."/>
            <person name="Ovrebo C."/>
            <person name="Racz N."/>
            <person name="Riley R."/>
            <person name="Savchenko A."/>
            <person name="Shiryaev A."/>
            <person name="Soop K."/>
            <person name="Spirin V."/>
            <person name="Szebenyi C."/>
            <person name="Tomsovsky M."/>
            <person name="Tulloss R.E."/>
            <person name="Uehling J."/>
            <person name="Grigoriev I.V."/>
            <person name="Vagvolgyi C."/>
            <person name="Papp T."/>
            <person name="Martin F.M."/>
            <person name="Miettinen O."/>
            <person name="Hibbett D.S."/>
            <person name="Nagy L.G."/>
        </authorList>
    </citation>
    <scope>NUCLEOTIDE SEQUENCE [LARGE SCALE GENOMIC DNA]</scope>
    <source>
        <strain evidence="2 3">HHB13444</strain>
    </source>
</reference>
<dbReference type="Proteomes" id="UP000308197">
    <property type="component" value="Unassembled WGS sequence"/>
</dbReference>
<accession>A0A5C3P684</accession>
<sequence>MENATTAKAQASSLLAQRGGRGPASWPPISHHWHVRPRGWPKDGGWGTWTTVGSYFPRIDLFHVQDGRKE</sequence>
<keyword evidence="3" id="KW-1185">Reference proteome</keyword>
<organism evidence="2 3">
    <name type="scientific">Polyporus arcularius HHB13444</name>
    <dbReference type="NCBI Taxonomy" id="1314778"/>
    <lineage>
        <taxon>Eukaryota</taxon>
        <taxon>Fungi</taxon>
        <taxon>Dikarya</taxon>
        <taxon>Basidiomycota</taxon>
        <taxon>Agaricomycotina</taxon>
        <taxon>Agaricomycetes</taxon>
        <taxon>Polyporales</taxon>
        <taxon>Polyporaceae</taxon>
        <taxon>Polyporus</taxon>
    </lineage>
</organism>
<gene>
    <name evidence="2" type="ORF">K466DRAFT_588879</name>
</gene>